<name>A0ABQ9IA26_9NEOP</name>
<evidence type="ECO:0000313" key="1">
    <source>
        <dbReference type="EMBL" id="KAJ8893520.1"/>
    </source>
</evidence>
<proteinExistence type="predicted"/>
<keyword evidence="2" id="KW-1185">Reference proteome</keyword>
<dbReference type="Proteomes" id="UP001159363">
    <property type="component" value="Chromosome 2"/>
</dbReference>
<sequence length="274" mass="30638">MWGRLFVLLQDADVAEGGAVADRGSEKKRRGRGRARQGGEKIFVMLRMSREAFLWLGAEVASPKGYAERRGRKELCFAGEEGDWGRSRVNDAPSQSGQLKGPRHRLLTALDRVELSLPLPLHIFLFKSRVLAVRDQSFRSATLVVRWRPDLTGATVSQKRAGPGRNSAINTRAYPHTAHACRFLPDTLYGKKQSRHDEFPGVVNHEGARCRMSLQTEKVGVPKKKLRTWSQQSMTAAVHAVRSKVEKKLSVLQTSIIWYANMAIKSPEPSILTA</sequence>
<dbReference type="EMBL" id="JARBHB010000002">
    <property type="protein sequence ID" value="KAJ8893520.1"/>
    <property type="molecule type" value="Genomic_DNA"/>
</dbReference>
<evidence type="ECO:0000313" key="2">
    <source>
        <dbReference type="Proteomes" id="UP001159363"/>
    </source>
</evidence>
<comment type="caution">
    <text evidence="1">The sequence shown here is derived from an EMBL/GenBank/DDBJ whole genome shotgun (WGS) entry which is preliminary data.</text>
</comment>
<accession>A0ABQ9IA26</accession>
<reference evidence="1 2" key="1">
    <citation type="submission" date="2023-02" db="EMBL/GenBank/DDBJ databases">
        <title>LHISI_Scaffold_Assembly.</title>
        <authorList>
            <person name="Stuart O.P."/>
            <person name="Cleave R."/>
            <person name="Magrath M.J.L."/>
            <person name="Mikheyev A.S."/>
        </authorList>
    </citation>
    <scope>NUCLEOTIDE SEQUENCE [LARGE SCALE GENOMIC DNA]</scope>
    <source>
        <strain evidence="1">Daus_M_001</strain>
        <tissue evidence="1">Leg muscle</tissue>
    </source>
</reference>
<protein>
    <submittedName>
        <fullName evidence="1">Uncharacterized protein</fullName>
    </submittedName>
</protein>
<gene>
    <name evidence="1" type="ORF">PR048_006118</name>
</gene>
<organism evidence="1 2">
    <name type="scientific">Dryococelus australis</name>
    <dbReference type="NCBI Taxonomy" id="614101"/>
    <lineage>
        <taxon>Eukaryota</taxon>
        <taxon>Metazoa</taxon>
        <taxon>Ecdysozoa</taxon>
        <taxon>Arthropoda</taxon>
        <taxon>Hexapoda</taxon>
        <taxon>Insecta</taxon>
        <taxon>Pterygota</taxon>
        <taxon>Neoptera</taxon>
        <taxon>Polyneoptera</taxon>
        <taxon>Phasmatodea</taxon>
        <taxon>Verophasmatodea</taxon>
        <taxon>Anareolatae</taxon>
        <taxon>Phasmatidae</taxon>
        <taxon>Eurycanthinae</taxon>
        <taxon>Dryococelus</taxon>
    </lineage>
</organism>